<organism evidence="6 7">
    <name type="scientific">Mytilus coruscus</name>
    <name type="common">Sea mussel</name>
    <dbReference type="NCBI Taxonomy" id="42192"/>
    <lineage>
        <taxon>Eukaryota</taxon>
        <taxon>Metazoa</taxon>
        <taxon>Spiralia</taxon>
        <taxon>Lophotrochozoa</taxon>
        <taxon>Mollusca</taxon>
        <taxon>Bivalvia</taxon>
        <taxon>Autobranchia</taxon>
        <taxon>Pteriomorphia</taxon>
        <taxon>Mytilida</taxon>
        <taxon>Mytiloidea</taxon>
        <taxon>Mytilidae</taxon>
        <taxon>Mytilinae</taxon>
        <taxon>Mytilus</taxon>
    </lineage>
</organism>
<keyword evidence="3" id="KW-0862">Zinc</keyword>
<evidence type="ECO:0000256" key="2">
    <source>
        <dbReference type="ARBA" id="ARBA00022771"/>
    </source>
</evidence>
<dbReference type="OrthoDB" id="6153204at2759"/>
<dbReference type="PROSITE" id="PS50865">
    <property type="entry name" value="ZF_MYND_2"/>
    <property type="match status" value="1"/>
</dbReference>
<evidence type="ECO:0000256" key="4">
    <source>
        <dbReference type="PROSITE-ProRule" id="PRU00134"/>
    </source>
</evidence>
<name>A0A6J8ADC2_MYTCO</name>
<evidence type="ECO:0000313" key="6">
    <source>
        <dbReference type="EMBL" id="CAC5366553.1"/>
    </source>
</evidence>
<dbReference type="Proteomes" id="UP000507470">
    <property type="component" value="Unassembled WGS sequence"/>
</dbReference>
<evidence type="ECO:0000256" key="3">
    <source>
        <dbReference type="ARBA" id="ARBA00022833"/>
    </source>
</evidence>
<dbReference type="PROSITE" id="PS01360">
    <property type="entry name" value="ZF_MYND_1"/>
    <property type="match status" value="1"/>
</dbReference>
<keyword evidence="7" id="KW-1185">Reference proteome</keyword>
<evidence type="ECO:0000256" key="1">
    <source>
        <dbReference type="ARBA" id="ARBA00022723"/>
    </source>
</evidence>
<reference evidence="6 7" key="1">
    <citation type="submission" date="2020-06" db="EMBL/GenBank/DDBJ databases">
        <authorList>
            <person name="Li R."/>
            <person name="Bekaert M."/>
        </authorList>
    </citation>
    <scope>NUCLEOTIDE SEQUENCE [LARGE SCALE GENOMIC DNA]</scope>
    <source>
        <strain evidence="7">wild</strain>
    </source>
</reference>
<dbReference type="GO" id="GO:0008270">
    <property type="term" value="F:zinc ion binding"/>
    <property type="evidence" value="ECO:0007669"/>
    <property type="project" value="UniProtKB-KW"/>
</dbReference>
<evidence type="ECO:0000313" key="7">
    <source>
        <dbReference type="Proteomes" id="UP000507470"/>
    </source>
</evidence>
<dbReference type="SUPFAM" id="SSF144232">
    <property type="entry name" value="HIT/MYND zinc finger-like"/>
    <property type="match status" value="1"/>
</dbReference>
<dbReference type="AlphaFoldDB" id="A0A6J8ADC2"/>
<dbReference type="Gene3D" id="6.10.140.2220">
    <property type="match status" value="1"/>
</dbReference>
<dbReference type="EMBL" id="CACVKT020001291">
    <property type="protein sequence ID" value="CAC5366553.1"/>
    <property type="molecule type" value="Genomic_DNA"/>
</dbReference>
<dbReference type="Pfam" id="PF01753">
    <property type="entry name" value="zf-MYND"/>
    <property type="match status" value="1"/>
</dbReference>
<keyword evidence="1" id="KW-0479">Metal-binding</keyword>
<protein>
    <recommendedName>
        <fullName evidence="5">MYND-type domain-containing protein</fullName>
    </recommendedName>
</protein>
<feature type="domain" description="MYND-type" evidence="5">
    <location>
        <begin position="266"/>
        <end position="305"/>
    </location>
</feature>
<dbReference type="InterPro" id="IPR002893">
    <property type="entry name" value="Znf_MYND"/>
</dbReference>
<keyword evidence="2 4" id="KW-0863">Zinc-finger</keyword>
<proteinExistence type="predicted"/>
<sequence length="312" mass="36592">MTIQHPNPQVRDFLLFGSFTLFMQAGLSGRLKFISVLYALQLHEDCEWFLDELDEEYIKIVPAFCFCRFLANDMTNTTINMYMYNTSSSGVVTCICFLPSELIITPHGMKYEMFRHFGISLEEDVRANTYNHWHYRAVVDCNTFFFFLKYLLKKNLEKDMESNFALRDLITLVAESTNVKHFDVGCNLIASCFCSWAPSELLKYLGKSWSFLTCSWEEMICNKFSSSLYLCDLKQTQNQFNAAKWHALVLLYNTWFARKPPGINFCFKCLKMTFVKLHTCSMCHIATYCSPQCQFDNWEIHNDVCKLVRRIQ</sequence>
<accession>A0A6J8ADC2</accession>
<gene>
    <name evidence="6" type="ORF">MCOR_6797</name>
</gene>
<evidence type="ECO:0000259" key="5">
    <source>
        <dbReference type="PROSITE" id="PS50865"/>
    </source>
</evidence>